<dbReference type="GO" id="GO:0008276">
    <property type="term" value="F:protein methyltransferase activity"/>
    <property type="evidence" value="ECO:0007669"/>
    <property type="project" value="TreeGrafter"/>
</dbReference>
<keyword evidence="6" id="KW-1185">Reference proteome</keyword>
<dbReference type="RefSeq" id="WP_316412321.1">
    <property type="nucleotide sequence ID" value="NZ_AP027080.1"/>
</dbReference>
<dbReference type="Gene3D" id="3.40.50.150">
    <property type="entry name" value="Vaccinia Virus protein VP39"/>
    <property type="match status" value="1"/>
</dbReference>
<dbReference type="Pfam" id="PF05175">
    <property type="entry name" value="MTS"/>
    <property type="match status" value="1"/>
</dbReference>
<dbReference type="PANTHER" id="PTHR45875">
    <property type="entry name" value="METHYLTRANSFERASE N6AMT1"/>
    <property type="match status" value="1"/>
</dbReference>
<dbReference type="PANTHER" id="PTHR45875:SF1">
    <property type="entry name" value="METHYLTRANSFERASE N6AMT1"/>
    <property type="match status" value="1"/>
</dbReference>
<keyword evidence="1 5" id="KW-0489">Methyltransferase</keyword>
<dbReference type="GO" id="GO:0032259">
    <property type="term" value="P:methylation"/>
    <property type="evidence" value="ECO:0007669"/>
    <property type="project" value="UniProtKB-KW"/>
</dbReference>
<keyword evidence="3" id="KW-0949">S-adenosyl-L-methionine</keyword>
<protein>
    <submittedName>
        <fullName evidence="5">Methyltransferase</fullName>
    </submittedName>
</protein>
<dbReference type="KEGG" id="msil:METEAL_28240"/>
<proteinExistence type="predicted"/>
<gene>
    <name evidence="5" type="ORF">METEAL_28240</name>
</gene>
<evidence type="ECO:0000256" key="1">
    <source>
        <dbReference type="ARBA" id="ARBA00022603"/>
    </source>
</evidence>
<reference evidence="6" key="1">
    <citation type="journal article" date="2023" name="Int. J. Syst. Evol. Microbiol.">
        <title>Mesoterricola silvestris gen. nov., sp. nov., Mesoterricola sediminis sp. nov., Geothrix oryzae sp. nov., Geothrix edaphica sp. nov., Geothrix rubra sp. nov., and Geothrix limicola sp. nov., six novel members of Acidobacteriota isolated from soils.</title>
        <authorList>
            <person name="Itoh H."/>
            <person name="Sugisawa Y."/>
            <person name="Mise K."/>
            <person name="Xu Z."/>
            <person name="Kuniyasu M."/>
            <person name="Ushijima N."/>
            <person name="Kawano K."/>
            <person name="Kobayashi E."/>
            <person name="Shiratori Y."/>
            <person name="Masuda Y."/>
            <person name="Senoo K."/>
        </authorList>
    </citation>
    <scope>NUCLEOTIDE SEQUENCE [LARGE SCALE GENOMIC DNA]</scope>
    <source>
        <strain evidence="6">W79</strain>
    </source>
</reference>
<dbReference type="Proteomes" id="UP001238179">
    <property type="component" value="Chromosome"/>
</dbReference>
<organism evidence="5 6">
    <name type="scientific">Mesoterricola silvestris</name>
    <dbReference type="NCBI Taxonomy" id="2927979"/>
    <lineage>
        <taxon>Bacteria</taxon>
        <taxon>Pseudomonadati</taxon>
        <taxon>Acidobacteriota</taxon>
        <taxon>Holophagae</taxon>
        <taxon>Holophagales</taxon>
        <taxon>Holophagaceae</taxon>
        <taxon>Mesoterricola</taxon>
    </lineage>
</organism>
<sequence>MTFTFDPQSADCSGALARLGALGFTEAAVAGRLGLEDLNDLQWKAVPVYRQDRLADRDALASAIDLFVLQGSLEARELGRLFDPGTQGALVRAGILERAGALVRARASVYPVGSTLIFSDHAWAESGDVPRDQVMYVGTDSRWLARATVRKPVEASLDLCCGSGIQALLAAAHAGTATAVDINARAVACTAFNARAQGLANLEALQGDLYAPVGARRFGLITANPPFVPAPAQAVDFRDGGPSGEDVQRRIVQGLPRHLAPGGLAQIVTELGEREGEPLEDRLRGWLDGAPMALHILRLRVHPAQAYAIGHAQGDDNPTFLASVGRWHANLRAQGYDRIVSVLLAFQWSDDPWTRVDEALAPARDAGGELEALFAAQRLARDPGLRQRLEGGRVALAGPVALLEARALGMRVPPTTQARLAAQAMPVEHPLAPLERDLLERMDPEARVADLLAAAAAAGLGSEAVLDALVALVRRGLVRPA</sequence>
<dbReference type="AlphaFoldDB" id="A0AA48GSU5"/>
<dbReference type="GO" id="GO:0035657">
    <property type="term" value="C:eRF1 methyltransferase complex"/>
    <property type="evidence" value="ECO:0007669"/>
    <property type="project" value="TreeGrafter"/>
</dbReference>
<feature type="domain" description="Methyltransferase small" evidence="4">
    <location>
        <begin position="149"/>
        <end position="270"/>
    </location>
</feature>
<dbReference type="SUPFAM" id="SSF53335">
    <property type="entry name" value="S-adenosyl-L-methionine-dependent methyltransferases"/>
    <property type="match status" value="1"/>
</dbReference>
<accession>A0AA48GSU5</accession>
<keyword evidence="2" id="KW-0808">Transferase</keyword>
<evidence type="ECO:0000313" key="6">
    <source>
        <dbReference type="Proteomes" id="UP001238179"/>
    </source>
</evidence>
<evidence type="ECO:0000256" key="2">
    <source>
        <dbReference type="ARBA" id="ARBA00022679"/>
    </source>
</evidence>
<dbReference type="EMBL" id="AP027080">
    <property type="protein sequence ID" value="BDU73650.1"/>
    <property type="molecule type" value="Genomic_DNA"/>
</dbReference>
<evidence type="ECO:0000259" key="4">
    <source>
        <dbReference type="Pfam" id="PF05175"/>
    </source>
</evidence>
<dbReference type="InterPro" id="IPR007848">
    <property type="entry name" value="Small_mtfrase_dom"/>
</dbReference>
<name>A0AA48GSU5_9BACT</name>
<dbReference type="GO" id="GO:0008757">
    <property type="term" value="F:S-adenosylmethionine-dependent methyltransferase activity"/>
    <property type="evidence" value="ECO:0007669"/>
    <property type="project" value="TreeGrafter"/>
</dbReference>
<dbReference type="InterPro" id="IPR052190">
    <property type="entry name" value="Euk-Arch_PrmC-MTase"/>
</dbReference>
<evidence type="ECO:0000313" key="5">
    <source>
        <dbReference type="EMBL" id="BDU73650.1"/>
    </source>
</evidence>
<evidence type="ECO:0000256" key="3">
    <source>
        <dbReference type="ARBA" id="ARBA00022691"/>
    </source>
</evidence>
<dbReference type="CDD" id="cd02440">
    <property type="entry name" value="AdoMet_MTases"/>
    <property type="match status" value="1"/>
</dbReference>
<dbReference type="InterPro" id="IPR029063">
    <property type="entry name" value="SAM-dependent_MTases_sf"/>
</dbReference>